<feature type="region of interest" description="Disordered" evidence="1">
    <location>
        <begin position="49"/>
        <end position="78"/>
    </location>
</feature>
<accession>A0A9W7B3D6</accession>
<gene>
    <name evidence="2" type="ORF">TrST_g6977</name>
</gene>
<dbReference type="EMBL" id="BRXY01000231">
    <property type="protein sequence ID" value="GMH79179.1"/>
    <property type="molecule type" value="Genomic_DNA"/>
</dbReference>
<evidence type="ECO:0000313" key="3">
    <source>
        <dbReference type="Proteomes" id="UP001165085"/>
    </source>
</evidence>
<name>A0A9W7B3D6_9STRA</name>
<evidence type="ECO:0000256" key="1">
    <source>
        <dbReference type="SAM" id="MobiDB-lite"/>
    </source>
</evidence>
<keyword evidence="3" id="KW-1185">Reference proteome</keyword>
<comment type="caution">
    <text evidence="2">The sequence shown here is derived from an EMBL/GenBank/DDBJ whole genome shotgun (WGS) entry which is preliminary data.</text>
</comment>
<dbReference type="Proteomes" id="UP001165085">
    <property type="component" value="Unassembled WGS sequence"/>
</dbReference>
<feature type="compositionally biased region" description="Low complexity" evidence="1">
    <location>
        <begin position="50"/>
        <end position="68"/>
    </location>
</feature>
<dbReference type="AlphaFoldDB" id="A0A9W7B3D6"/>
<dbReference type="OrthoDB" id="191686at2759"/>
<organism evidence="2 3">
    <name type="scientific">Triparma strigata</name>
    <dbReference type="NCBI Taxonomy" id="1606541"/>
    <lineage>
        <taxon>Eukaryota</taxon>
        <taxon>Sar</taxon>
        <taxon>Stramenopiles</taxon>
        <taxon>Ochrophyta</taxon>
        <taxon>Bolidophyceae</taxon>
        <taxon>Parmales</taxon>
        <taxon>Triparmaceae</taxon>
        <taxon>Triparma</taxon>
    </lineage>
</organism>
<sequence length="347" mass="38575">MLNQSAIGRLSRRLSTHLINGSFLGPRSLVAQPNLLRVPLPLKPSSLRFSSTTGAGSSSSSTPGNNGDSSEKKKAADDDDDSNVFLDNLGKIFGLCILSIVLMVVRSSRGSTNRGNIRDEIEDTAVLDPVEIEDMRSLNEEFSADLFRKVVGEVYSKFPEECTYKEFLSTTMSTLRKATKDPTFSIQVGHNIDRVVFSLPQYHDEKTYPNSLFLTVLTMAVYSTVNDRIKLIFEIAARQSNASSAKVSERATAEIVQHLADTCQLPAENQVIEVGSPYPVQQYERATGEQMVRCVRKPYKDKSPEVTYAAVGGEGEDVDFEQWEKIMKSRLGPCPWGECYVGFRRFT</sequence>
<proteinExistence type="predicted"/>
<protein>
    <submittedName>
        <fullName evidence="2">Uncharacterized protein</fullName>
    </submittedName>
</protein>
<reference evidence="3" key="1">
    <citation type="journal article" date="2023" name="Commun. Biol.">
        <title>Genome analysis of Parmales, the sister group of diatoms, reveals the evolutionary specialization of diatoms from phago-mixotrophs to photoautotrophs.</title>
        <authorList>
            <person name="Ban H."/>
            <person name="Sato S."/>
            <person name="Yoshikawa S."/>
            <person name="Yamada K."/>
            <person name="Nakamura Y."/>
            <person name="Ichinomiya M."/>
            <person name="Sato N."/>
            <person name="Blanc-Mathieu R."/>
            <person name="Endo H."/>
            <person name="Kuwata A."/>
            <person name="Ogata H."/>
        </authorList>
    </citation>
    <scope>NUCLEOTIDE SEQUENCE [LARGE SCALE GENOMIC DNA]</scope>
    <source>
        <strain evidence="3">NIES 3701</strain>
    </source>
</reference>
<evidence type="ECO:0000313" key="2">
    <source>
        <dbReference type="EMBL" id="GMH79179.1"/>
    </source>
</evidence>